<feature type="transmembrane region" description="Helical" evidence="1">
    <location>
        <begin position="54"/>
        <end position="77"/>
    </location>
</feature>
<gene>
    <name evidence="2" type="ORF">C1I92_01710</name>
</gene>
<feature type="transmembrane region" description="Helical" evidence="1">
    <location>
        <begin position="125"/>
        <end position="144"/>
    </location>
</feature>
<sequence length="229" mass="25148">MRSWRTDPAAARWWHLVTALIPLAALVVQFGLVLDGGNVLVEDGDEPPSTALRVANFFSYFTVQSNLLVIAGCLWLAVAPHTDGRFFRVLRLTGLIGIGVTGVVYATLLAPLVDLEGAAQAANIGFHYISPIMAVIGWLLFGPWPRIDRRTIGLTLVWPIAWLVYTLIRGEVVDWYPYPFIDVNDIGYGRTVLNSAGITVLLLGVGWLFARGDRRLGDRAGSDHVPAER</sequence>
<protein>
    <recommendedName>
        <fullName evidence="4">F420-dependent oxidoreductase</fullName>
    </recommendedName>
</protein>
<keyword evidence="1" id="KW-1133">Transmembrane helix</keyword>
<dbReference type="EMBL" id="POTW01000003">
    <property type="protein sequence ID" value="PZF86240.1"/>
    <property type="molecule type" value="Genomic_DNA"/>
</dbReference>
<dbReference type="InterPro" id="IPR049713">
    <property type="entry name" value="Pr6Pr-like"/>
</dbReference>
<feature type="transmembrane region" description="Helical" evidence="1">
    <location>
        <begin position="151"/>
        <end position="168"/>
    </location>
</feature>
<evidence type="ECO:0008006" key="4">
    <source>
        <dbReference type="Google" id="ProtNLM"/>
    </source>
</evidence>
<proteinExistence type="predicted"/>
<evidence type="ECO:0000313" key="2">
    <source>
        <dbReference type="EMBL" id="PZF86240.1"/>
    </source>
</evidence>
<dbReference type="Proteomes" id="UP000248764">
    <property type="component" value="Unassembled WGS sequence"/>
</dbReference>
<feature type="transmembrane region" description="Helical" evidence="1">
    <location>
        <begin position="12"/>
        <end position="34"/>
    </location>
</feature>
<reference evidence="2 3" key="1">
    <citation type="submission" date="2018-01" db="EMBL/GenBank/DDBJ databases">
        <title>Draft genome sequence of Jiangella sp. GTF31.</title>
        <authorList>
            <person name="Sahin N."/>
            <person name="Ay H."/>
            <person name="Saygin H."/>
        </authorList>
    </citation>
    <scope>NUCLEOTIDE SEQUENCE [LARGE SCALE GENOMIC DNA]</scope>
    <source>
        <strain evidence="2 3">GTF31</strain>
    </source>
</reference>
<accession>A0A2W2BLL4</accession>
<evidence type="ECO:0000313" key="3">
    <source>
        <dbReference type="Proteomes" id="UP000248764"/>
    </source>
</evidence>
<organism evidence="2 3">
    <name type="scientific">Jiangella anatolica</name>
    <dbReference type="NCBI Taxonomy" id="2670374"/>
    <lineage>
        <taxon>Bacteria</taxon>
        <taxon>Bacillati</taxon>
        <taxon>Actinomycetota</taxon>
        <taxon>Actinomycetes</taxon>
        <taxon>Jiangellales</taxon>
        <taxon>Jiangellaceae</taxon>
        <taxon>Jiangella</taxon>
    </lineage>
</organism>
<comment type="caution">
    <text evidence="2">The sequence shown here is derived from an EMBL/GenBank/DDBJ whole genome shotgun (WGS) entry which is preliminary data.</text>
</comment>
<name>A0A2W2BLL4_9ACTN</name>
<evidence type="ECO:0000256" key="1">
    <source>
        <dbReference type="SAM" id="Phobius"/>
    </source>
</evidence>
<keyword evidence="1" id="KW-0812">Transmembrane</keyword>
<dbReference type="RefSeq" id="WP_111252932.1">
    <property type="nucleotide sequence ID" value="NZ_POTW01000003.1"/>
</dbReference>
<feature type="transmembrane region" description="Helical" evidence="1">
    <location>
        <begin position="89"/>
        <end position="113"/>
    </location>
</feature>
<feature type="transmembrane region" description="Helical" evidence="1">
    <location>
        <begin position="188"/>
        <end position="210"/>
    </location>
</feature>
<keyword evidence="3" id="KW-1185">Reference proteome</keyword>
<keyword evidence="1" id="KW-0472">Membrane</keyword>
<dbReference type="NCBIfam" id="NF038065">
    <property type="entry name" value="Pr6Pr"/>
    <property type="match status" value="1"/>
</dbReference>
<dbReference type="AlphaFoldDB" id="A0A2W2BLL4"/>